<sequence>MLEVRQVTKRYGQFEAVSDISFSVEKGRIVAFLGPNGAGKTTTMRMITGYMPPTSGTILLNGVDVFEDPETCKRQIGYLPENPPLYPELTVLEYLEFVANIKGVEKTKKDAAIEEAIEKTNLQDRRYTLIGQLSKGLKQRVGIAGAVVNHPALLILDEPTVGLDPLQVIEIRNLIKQLAKEEGRTVMLSTHILAEAEEICEQVIIIHNGRIMASESIEKLKAGLQERFHIRVEVKRSPETLVDILPGIEGVESVQPNEDGAVIVATRDAREEIAERIIQRGLGLIGLSLATDDLESVFLKLVR</sequence>
<reference evidence="6" key="2">
    <citation type="submission" date="2022-06" db="EMBL/GenBank/DDBJ databases">
        <title>Thermospira aquatica gen. nov., sp. nov.</title>
        <authorList>
            <person name="Ben Ali Gam Z."/>
            <person name="Labat M."/>
        </authorList>
    </citation>
    <scope>NUCLEOTIDE SEQUENCE</scope>
    <source>
        <strain evidence="6">F1F22</strain>
    </source>
</reference>
<gene>
    <name evidence="6" type="ORF">KDW03_07155</name>
</gene>
<dbReference type="RefSeq" id="WP_271434403.1">
    <property type="nucleotide sequence ID" value="NZ_CP073355.1"/>
</dbReference>
<dbReference type="GO" id="GO:0005524">
    <property type="term" value="F:ATP binding"/>
    <property type="evidence" value="ECO:0007669"/>
    <property type="project" value="UniProtKB-KW"/>
</dbReference>
<protein>
    <submittedName>
        <fullName evidence="6">ABC transporter ATP-binding protein</fullName>
    </submittedName>
</protein>
<dbReference type="SMART" id="SM00382">
    <property type="entry name" value="AAA"/>
    <property type="match status" value="1"/>
</dbReference>
<comment type="similarity">
    <text evidence="1">Belongs to the ABC transporter superfamily.</text>
</comment>
<evidence type="ECO:0000256" key="3">
    <source>
        <dbReference type="ARBA" id="ARBA00022741"/>
    </source>
</evidence>
<accession>A0AAX3BAJ3</accession>
<keyword evidence="2" id="KW-0813">Transport</keyword>
<keyword evidence="4 6" id="KW-0067">ATP-binding</keyword>
<keyword evidence="3" id="KW-0547">Nucleotide-binding</keyword>
<dbReference type="InterPro" id="IPR003439">
    <property type="entry name" value="ABC_transporter-like_ATP-bd"/>
</dbReference>
<name>A0AAX3BAJ3_9SPIR</name>
<dbReference type="SUPFAM" id="SSF52540">
    <property type="entry name" value="P-loop containing nucleoside triphosphate hydrolases"/>
    <property type="match status" value="1"/>
</dbReference>
<feature type="domain" description="AAA+ ATPase" evidence="5">
    <location>
        <begin position="26"/>
        <end position="238"/>
    </location>
</feature>
<evidence type="ECO:0000256" key="4">
    <source>
        <dbReference type="ARBA" id="ARBA00022840"/>
    </source>
</evidence>
<dbReference type="PANTHER" id="PTHR43335">
    <property type="entry name" value="ABC TRANSPORTER, ATP-BINDING PROTEIN"/>
    <property type="match status" value="1"/>
</dbReference>
<keyword evidence="7" id="KW-1185">Reference proteome</keyword>
<dbReference type="InterPro" id="IPR027417">
    <property type="entry name" value="P-loop_NTPase"/>
</dbReference>
<dbReference type="Proteomes" id="UP001056539">
    <property type="component" value="Chromosome"/>
</dbReference>
<dbReference type="KEGG" id="taqu:KDW03_07155"/>
<evidence type="ECO:0000259" key="5">
    <source>
        <dbReference type="SMART" id="SM00382"/>
    </source>
</evidence>
<dbReference type="AlphaFoldDB" id="A0AAX3BAJ3"/>
<organism evidence="6 7">
    <name type="scientific">Thermospira aquatica</name>
    <dbReference type="NCBI Taxonomy" id="2828656"/>
    <lineage>
        <taxon>Bacteria</taxon>
        <taxon>Pseudomonadati</taxon>
        <taxon>Spirochaetota</taxon>
        <taxon>Spirochaetia</taxon>
        <taxon>Brevinematales</taxon>
        <taxon>Thermospiraceae</taxon>
        <taxon>Thermospira</taxon>
    </lineage>
</organism>
<proteinExistence type="inferred from homology"/>
<dbReference type="GO" id="GO:0016887">
    <property type="term" value="F:ATP hydrolysis activity"/>
    <property type="evidence" value="ECO:0007669"/>
    <property type="project" value="InterPro"/>
</dbReference>
<dbReference type="Pfam" id="PF00005">
    <property type="entry name" value="ABC_tran"/>
    <property type="match status" value="1"/>
</dbReference>
<evidence type="ECO:0000313" key="6">
    <source>
        <dbReference type="EMBL" id="URA09276.1"/>
    </source>
</evidence>
<evidence type="ECO:0000313" key="7">
    <source>
        <dbReference type="Proteomes" id="UP001056539"/>
    </source>
</evidence>
<dbReference type="CDD" id="cd03230">
    <property type="entry name" value="ABC_DR_subfamily_A"/>
    <property type="match status" value="1"/>
</dbReference>
<evidence type="ECO:0000256" key="1">
    <source>
        <dbReference type="ARBA" id="ARBA00005417"/>
    </source>
</evidence>
<reference evidence="6" key="1">
    <citation type="submission" date="2021-04" db="EMBL/GenBank/DDBJ databases">
        <authorList>
            <person name="Postec A."/>
        </authorList>
    </citation>
    <scope>NUCLEOTIDE SEQUENCE</scope>
    <source>
        <strain evidence="6">F1F22</strain>
    </source>
</reference>
<dbReference type="EMBL" id="CP073355">
    <property type="protein sequence ID" value="URA09276.1"/>
    <property type="molecule type" value="Genomic_DNA"/>
</dbReference>
<dbReference type="InterPro" id="IPR003593">
    <property type="entry name" value="AAA+_ATPase"/>
</dbReference>
<dbReference type="PANTHER" id="PTHR43335:SF4">
    <property type="entry name" value="ABC TRANSPORTER, ATP-BINDING PROTEIN"/>
    <property type="match status" value="1"/>
</dbReference>
<evidence type="ECO:0000256" key="2">
    <source>
        <dbReference type="ARBA" id="ARBA00022448"/>
    </source>
</evidence>
<dbReference type="Gene3D" id="3.40.50.300">
    <property type="entry name" value="P-loop containing nucleotide triphosphate hydrolases"/>
    <property type="match status" value="1"/>
</dbReference>